<protein>
    <submittedName>
        <fullName evidence="1">Uncharacterized protein</fullName>
    </submittedName>
</protein>
<reference evidence="1 2" key="1">
    <citation type="journal article" date="2016" name="Nat. Commun.">
        <title>Thousands of microbial genomes shed light on interconnected biogeochemical processes in an aquifer system.</title>
        <authorList>
            <person name="Anantharaman K."/>
            <person name="Brown C.T."/>
            <person name="Hug L.A."/>
            <person name="Sharon I."/>
            <person name="Castelle C.J."/>
            <person name="Probst A.J."/>
            <person name="Thomas B.C."/>
            <person name="Singh A."/>
            <person name="Wilkins M.J."/>
            <person name="Karaoz U."/>
            <person name="Brodie E.L."/>
            <person name="Williams K.H."/>
            <person name="Hubbard S.S."/>
            <person name="Banfield J.F."/>
        </authorList>
    </citation>
    <scope>NUCLEOTIDE SEQUENCE [LARGE SCALE GENOMIC DNA]</scope>
</reference>
<sequence length="374" mass="41342">LSGFFESHEPPCLSLYQPTHRYQPESSQDLIRFRNLLKVMEESLRQRYPTREVQPLLEPFQALAEDHDFWSHTLEGLAVLGSPGMFRAYRLQRQVGELVVVADSLHTKPLMRIVQSADRYQVLGLNRHEVRLFEGNRDALDEFEPAKGVPRTLTEALGEELTEPQQTVASYGTGGAEPATYHGHSAKQDEVDIDAERFFRVVDHAVLEHHSRPSGLPLLLAALPESSSLFRQVSRNPFLLAEGIDIHTGALPIDELRDLAWRAVEPHYLARLGALVDAFGEAISKGLGADELAVVGEAAVAGRVATLLIEAERQVPGRLDAKTGRIDFDELVNPGVDDLLDDLGELVLKMGGQVVVVPAEKMPALTGLAAIYRF</sequence>
<comment type="caution">
    <text evidence="1">The sequence shown here is derived from an EMBL/GenBank/DDBJ whole genome shotgun (WGS) entry which is preliminary data.</text>
</comment>
<organism evidence="1 2">
    <name type="scientific">Candidatus Aquicultor primus</name>
    <dbReference type="NCBI Taxonomy" id="1797195"/>
    <lineage>
        <taxon>Bacteria</taxon>
        <taxon>Bacillati</taxon>
        <taxon>Actinomycetota</taxon>
        <taxon>Candidatus Aquicultoria</taxon>
        <taxon>Candidatus Aquicultorales</taxon>
        <taxon>Candidatus Aquicultoraceae</taxon>
        <taxon>Candidatus Aquicultor</taxon>
    </lineage>
</organism>
<feature type="non-terminal residue" evidence="1">
    <location>
        <position position="1"/>
    </location>
</feature>
<proteinExistence type="predicted"/>
<dbReference type="Pfam" id="PF18845">
    <property type="entry name" value="baeRF_family3"/>
    <property type="match status" value="1"/>
</dbReference>
<dbReference type="Proteomes" id="UP000178086">
    <property type="component" value="Unassembled WGS sequence"/>
</dbReference>
<evidence type="ECO:0000313" key="2">
    <source>
        <dbReference type="Proteomes" id="UP000178086"/>
    </source>
</evidence>
<dbReference type="InterPro" id="IPR041289">
    <property type="entry name" value="Bact_RF_family3"/>
</dbReference>
<dbReference type="AlphaFoldDB" id="A0A1F2UHM4"/>
<accession>A0A1F2UHM4</accession>
<dbReference type="EMBL" id="MELI01000093">
    <property type="protein sequence ID" value="OFW32540.1"/>
    <property type="molecule type" value="Genomic_DNA"/>
</dbReference>
<evidence type="ECO:0000313" key="1">
    <source>
        <dbReference type="EMBL" id="OFW32540.1"/>
    </source>
</evidence>
<gene>
    <name evidence="1" type="ORF">A2074_00195</name>
</gene>
<name>A0A1F2UHM4_9ACTN</name>